<feature type="transmembrane region" description="Helical" evidence="1">
    <location>
        <begin position="386"/>
        <end position="409"/>
    </location>
</feature>
<feature type="transmembrane region" description="Helical" evidence="1">
    <location>
        <begin position="216"/>
        <end position="238"/>
    </location>
</feature>
<keyword evidence="1" id="KW-1133">Transmembrane helix</keyword>
<keyword evidence="1" id="KW-0472">Membrane</keyword>
<feature type="transmembrane region" description="Helical" evidence="1">
    <location>
        <begin position="189"/>
        <end position="210"/>
    </location>
</feature>
<evidence type="ECO:0000313" key="3">
    <source>
        <dbReference type="Proteomes" id="UP000235116"/>
    </source>
</evidence>
<gene>
    <name evidence="2" type="ORF">Kalk_18180</name>
</gene>
<evidence type="ECO:0000256" key="1">
    <source>
        <dbReference type="SAM" id="Phobius"/>
    </source>
</evidence>
<dbReference type="OrthoDB" id="3631561at2"/>
<feature type="transmembrane region" description="Helical" evidence="1">
    <location>
        <begin position="14"/>
        <end position="36"/>
    </location>
</feature>
<keyword evidence="3" id="KW-1185">Reference proteome</keyword>
<dbReference type="AlphaFoldDB" id="A0A2K9LPL5"/>
<reference evidence="3" key="1">
    <citation type="submission" date="2017-08" db="EMBL/GenBank/DDBJ databases">
        <title>Direct submision.</title>
        <authorList>
            <person name="Kim S.-J."/>
            <person name="Rhee S.-K."/>
        </authorList>
    </citation>
    <scope>NUCLEOTIDE SEQUENCE [LARGE SCALE GENOMIC DNA]</scope>
    <source>
        <strain evidence="3">GI5</strain>
    </source>
</reference>
<dbReference type="PANTHER" id="PTHR35791:SF1">
    <property type="entry name" value="UPF0754 MEMBRANE PROTEIN YHEB"/>
    <property type="match status" value="1"/>
</dbReference>
<accession>A0A2K9LPL5</accession>
<dbReference type="Proteomes" id="UP000235116">
    <property type="component" value="Chromosome"/>
</dbReference>
<evidence type="ECO:0008006" key="4">
    <source>
        <dbReference type="Google" id="ProtNLM"/>
    </source>
</evidence>
<dbReference type="KEGG" id="kak:Kalk_18180"/>
<organism evidence="2 3">
    <name type="scientific">Ketobacter alkanivorans</name>
    <dbReference type="NCBI Taxonomy" id="1917421"/>
    <lineage>
        <taxon>Bacteria</taxon>
        <taxon>Pseudomonadati</taxon>
        <taxon>Pseudomonadota</taxon>
        <taxon>Gammaproteobacteria</taxon>
        <taxon>Pseudomonadales</taxon>
        <taxon>Ketobacteraceae</taxon>
        <taxon>Ketobacter</taxon>
    </lineage>
</organism>
<evidence type="ECO:0000313" key="2">
    <source>
        <dbReference type="EMBL" id="AUM14233.1"/>
    </source>
</evidence>
<name>A0A2K9LPL5_9GAMM</name>
<dbReference type="RefSeq" id="WP_101895607.1">
    <property type="nucleotide sequence ID" value="NZ_CP022684.1"/>
</dbReference>
<keyword evidence="1" id="KW-0812">Transmembrane</keyword>
<dbReference type="PANTHER" id="PTHR35791">
    <property type="entry name" value="UPF0754 MEMBRANE PROTEIN YHEB"/>
    <property type="match status" value="1"/>
</dbReference>
<dbReference type="EMBL" id="CP022684">
    <property type="protein sequence ID" value="AUM14233.1"/>
    <property type="molecule type" value="Genomic_DNA"/>
</dbReference>
<protein>
    <recommendedName>
        <fullName evidence="4">DUF445 domain-containing protein</fullName>
    </recommendedName>
</protein>
<proteinExistence type="predicted"/>
<sequence>MLEFYNEFVNHPDFWKYISIPFVAAIVGWTTNWLAIQLTFYPIKFIGIPPWLGWQGIIPKKGKKMAGIVVENTLDKISTMQEIFDEFEPEKIAHHIIKVADARIEELTDDIMAERNAVLWENLPNVLKNRAYNRARRQLPEMMDNLIEDMHANIEDLIDPKDLIIKKLSEDKDMLNRVFWECGETEFKFVINSGAFFGFLFGVVQMFVWWHNKDWLILPAFGLLVGLATNWLALNLIFRPLNPTKLTPFGPTVQGLFLSRQNAVSEVFCRIITAEILTIGHIMNEIFRGPKADRAKAMLKKHMRPVIDGGMVKTVAQLTVGPEGFVDLKRTIEEKTIEMSLASFDDPIFSKERGKVVEMMFRTRMQAMSSEEFQELLRPAFQEDEWILITMGGVLGLLAGFAQLFFMFAGV</sequence>